<feature type="region of interest" description="Disordered" evidence="1">
    <location>
        <begin position="1"/>
        <end position="58"/>
    </location>
</feature>
<accession>A0A9W6A6J0</accession>
<comment type="caution">
    <text evidence="2">The sequence shown here is derived from an EMBL/GenBank/DDBJ whole genome shotgun (WGS) entry which is preliminary data.</text>
</comment>
<dbReference type="AlphaFoldDB" id="A0A9W6A6J0"/>
<evidence type="ECO:0000313" key="2">
    <source>
        <dbReference type="EMBL" id="GLA51811.1"/>
    </source>
</evidence>
<sequence length="168" mass="19194">MRLPEKSHVSGQSRQSYYGHNFRNSEQDLSSSFTYGDTKEQNLPDPWVKAPNPYSERTRKDYDAYKSAGEHLAAVKRDYVRVNPLLPRNGSSIQHLREGEQLASEIVTSANNVVAARSGFDHKYPTAYDDLASKKRHETAAKEGFSTARRFRSNRDKIRRKIEDLTSS</sequence>
<reference evidence="2" key="1">
    <citation type="submission" date="2022-07" db="EMBL/GenBank/DDBJ databases">
        <title>Taxonomy of Aspergillus series Nigri: significant species reduction supported by multi-species coalescent approaches.</title>
        <authorList>
            <person name="Bian C."/>
            <person name="Kusuya Y."/>
            <person name="Sklenar F."/>
            <person name="D'hooge E."/>
            <person name="Yaguchi T."/>
            <person name="Takahashi H."/>
            <person name="Hubka V."/>
        </authorList>
    </citation>
    <scope>NUCLEOTIDE SEQUENCE</scope>
    <source>
        <strain evidence="2">IFM 63604</strain>
    </source>
</reference>
<gene>
    <name evidence="2" type="ORF">AnigIFM63604_008434</name>
</gene>
<feature type="compositionally biased region" description="Polar residues" evidence="1">
    <location>
        <begin position="9"/>
        <end position="35"/>
    </location>
</feature>
<evidence type="ECO:0000256" key="1">
    <source>
        <dbReference type="SAM" id="MobiDB-lite"/>
    </source>
</evidence>
<name>A0A9W6A6J0_ASPNG</name>
<dbReference type="EMBL" id="BRPB01000054">
    <property type="protein sequence ID" value="GLA51811.1"/>
    <property type="molecule type" value="Genomic_DNA"/>
</dbReference>
<organism evidence="2 3">
    <name type="scientific">Aspergillus niger</name>
    <dbReference type="NCBI Taxonomy" id="5061"/>
    <lineage>
        <taxon>Eukaryota</taxon>
        <taxon>Fungi</taxon>
        <taxon>Dikarya</taxon>
        <taxon>Ascomycota</taxon>
        <taxon>Pezizomycotina</taxon>
        <taxon>Eurotiomycetes</taxon>
        <taxon>Eurotiomycetidae</taxon>
        <taxon>Eurotiales</taxon>
        <taxon>Aspergillaceae</taxon>
        <taxon>Aspergillus</taxon>
        <taxon>Aspergillus subgen. Circumdati</taxon>
    </lineage>
</organism>
<protein>
    <submittedName>
        <fullName evidence="2">Uncharacterized protein</fullName>
    </submittedName>
</protein>
<dbReference type="Proteomes" id="UP001144191">
    <property type="component" value="Unassembled WGS sequence"/>
</dbReference>
<proteinExistence type="predicted"/>
<evidence type="ECO:0000313" key="3">
    <source>
        <dbReference type="Proteomes" id="UP001144191"/>
    </source>
</evidence>